<gene>
    <name evidence="2" type="ORF">HYFRA_00012199</name>
</gene>
<dbReference type="AlphaFoldDB" id="A0A9N9L6N2"/>
<feature type="signal peptide" evidence="1">
    <location>
        <begin position="1"/>
        <end position="18"/>
    </location>
</feature>
<evidence type="ECO:0000256" key="1">
    <source>
        <dbReference type="SAM" id="SignalP"/>
    </source>
</evidence>
<evidence type="ECO:0000313" key="2">
    <source>
        <dbReference type="EMBL" id="CAG8959038.1"/>
    </source>
</evidence>
<comment type="caution">
    <text evidence="2">The sequence shown here is derived from an EMBL/GenBank/DDBJ whole genome shotgun (WGS) entry which is preliminary data.</text>
</comment>
<dbReference type="Proteomes" id="UP000696280">
    <property type="component" value="Unassembled WGS sequence"/>
</dbReference>
<organism evidence="2 3">
    <name type="scientific">Hymenoscyphus fraxineus</name>
    <dbReference type="NCBI Taxonomy" id="746836"/>
    <lineage>
        <taxon>Eukaryota</taxon>
        <taxon>Fungi</taxon>
        <taxon>Dikarya</taxon>
        <taxon>Ascomycota</taxon>
        <taxon>Pezizomycotina</taxon>
        <taxon>Leotiomycetes</taxon>
        <taxon>Helotiales</taxon>
        <taxon>Helotiaceae</taxon>
        <taxon>Hymenoscyphus</taxon>
    </lineage>
</organism>
<reference evidence="2" key="1">
    <citation type="submission" date="2021-07" db="EMBL/GenBank/DDBJ databases">
        <authorList>
            <person name="Durling M."/>
        </authorList>
    </citation>
    <scope>NUCLEOTIDE SEQUENCE</scope>
</reference>
<keyword evidence="3" id="KW-1185">Reference proteome</keyword>
<feature type="chain" id="PRO_5040516663" evidence="1">
    <location>
        <begin position="19"/>
        <end position="134"/>
    </location>
</feature>
<sequence>MQFFSTLILAFSVSAVASTTLTTEQRFSISAMEGIFPRADRVCKPVLAPATCSDSCGAGYITCGDADLCYNPTIGQSCCSDGSHCDQGYSCIGSGGKCLASAVPGPDPASAAQKIEIQMGLMALGGVGMLFAGF</sequence>
<keyword evidence="1" id="KW-0732">Signal</keyword>
<protein>
    <submittedName>
        <fullName evidence="2">Uncharacterized protein</fullName>
    </submittedName>
</protein>
<dbReference type="EMBL" id="CAJVRL010000087">
    <property type="protein sequence ID" value="CAG8959038.1"/>
    <property type="molecule type" value="Genomic_DNA"/>
</dbReference>
<accession>A0A9N9L6N2</accession>
<proteinExistence type="predicted"/>
<evidence type="ECO:0000313" key="3">
    <source>
        <dbReference type="Proteomes" id="UP000696280"/>
    </source>
</evidence>
<dbReference type="OrthoDB" id="5409186at2759"/>
<name>A0A9N9L6N2_9HELO</name>